<protein>
    <recommendedName>
        <fullName evidence="3">phosphoenolpyruvate--glycerone phosphotransferase</fullName>
        <ecNumber evidence="3">2.7.1.121</ecNumber>
    </recommendedName>
</protein>
<dbReference type="GO" id="GO:0047324">
    <property type="term" value="F:phosphoenolpyruvate-glycerone phosphotransferase activity"/>
    <property type="evidence" value="ECO:0007669"/>
    <property type="project" value="UniProtKB-EC"/>
</dbReference>
<name>A0A6B0YT95_9CHLR</name>
<dbReference type="PROSITE" id="PS51096">
    <property type="entry name" value="PTS_EIIA_TYPE_4"/>
    <property type="match status" value="1"/>
</dbReference>
<dbReference type="InterPro" id="IPR004701">
    <property type="entry name" value="PTS_EIIA_man-typ"/>
</dbReference>
<feature type="domain" description="PTS EIIA type-4" evidence="6">
    <location>
        <begin position="1"/>
        <end position="136"/>
    </location>
</feature>
<organism evidence="7">
    <name type="scientific">Caldilineaceae bacterium SB0664_bin_27</name>
    <dbReference type="NCBI Taxonomy" id="2605260"/>
    <lineage>
        <taxon>Bacteria</taxon>
        <taxon>Bacillati</taxon>
        <taxon>Chloroflexota</taxon>
        <taxon>Caldilineae</taxon>
        <taxon>Caldilineales</taxon>
        <taxon>Caldilineaceae</taxon>
    </lineage>
</organism>
<dbReference type="Pfam" id="PF03610">
    <property type="entry name" value="EIIA-man"/>
    <property type="match status" value="1"/>
</dbReference>
<comment type="catalytic activity">
    <reaction evidence="1">
        <text>dihydroxyacetone + phosphoenolpyruvate = dihydroxyacetone phosphate + pyruvate</text>
        <dbReference type="Rhea" id="RHEA:18381"/>
        <dbReference type="ChEBI" id="CHEBI:15361"/>
        <dbReference type="ChEBI" id="CHEBI:16016"/>
        <dbReference type="ChEBI" id="CHEBI:57642"/>
        <dbReference type="ChEBI" id="CHEBI:58702"/>
        <dbReference type="EC" id="2.7.1.121"/>
    </reaction>
</comment>
<evidence type="ECO:0000313" key="7">
    <source>
        <dbReference type="EMBL" id="MXY94270.1"/>
    </source>
</evidence>
<dbReference type="SUPFAM" id="SSF53062">
    <property type="entry name" value="PTS system fructose IIA component-like"/>
    <property type="match status" value="1"/>
</dbReference>
<dbReference type="GO" id="GO:0009401">
    <property type="term" value="P:phosphoenolpyruvate-dependent sugar phosphotransferase system"/>
    <property type="evidence" value="ECO:0007669"/>
    <property type="project" value="InterPro"/>
</dbReference>
<dbReference type="InterPro" id="IPR039643">
    <property type="entry name" value="DhaM"/>
</dbReference>
<evidence type="ECO:0000256" key="4">
    <source>
        <dbReference type="ARBA" id="ARBA00022679"/>
    </source>
</evidence>
<dbReference type="NCBIfam" id="TIGR02364">
    <property type="entry name" value="dha_pts"/>
    <property type="match status" value="1"/>
</dbReference>
<dbReference type="EC" id="2.7.1.121" evidence="3"/>
<dbReference type="Gene3D" id="3.40.50.510">
    <property type="entry name" value="Phosphotransferase system, mannose-type IIA component"/>
    <property type="match status" value="1"/>
</dbReference>
<sequence>MIGLVIVSHSAKLAAGVHELAAQMAGGQVAIGQAGGLSDDGETLGTDASRILSAIDEVWCDDGVLLLMDLGSAVMSAEMALEMLPEHRRKNCLLSNAPLVEGAIVAALHASLGEPLQAVNAVAEAALSVPKLAGAG</sequence>
<dbReference type="EMBL" id="VXRG01000105">
    <property type="protein sequence ID" value="MXY94270.1"/>
    <property type="molecule type" value="Genomic_DNA"/>
</dbReference>
<dbReference type="PANTHER" id="PTHR38594:SF1">
    <property type="entry name" value="PEP-DEPENDENT DIHYDROXYACETONE KINASE, PHOSPHORYL DONOR SUBUNIT DHAM"/>
    <property type="match status" value="1"/>
</dbReference>
<dbReference type="InterPro" id="IPR036662">
    <property type="entry name" value="PTS_EIIA_man-typ_sf"/>
</dbReference>
<dbReference type="InterPro" id="IPR012844">
    <property type="entry name" value="DhaM_N"/>
</dbReference>
<dbReference type="PANTHER" id="PTHR38594">
    <property type="entry name" value="PEP-DEPENDENT DIHYDROXYACETONE KINASE, PHOSPHORYL DONOR SUBUNIT DHAM"/>
    <property type="match status" value="1"/>
</dbReference>
<evidence type="ECO:0000256" key="2">
    <source>
        <dbReference type="ARBA" id="ARBA00002788"/>
    </source>
</evidence>
<comment type="function">
    <text evidence="2">Component of the dihydroxyacetone kinase complex, which is responsible for the phosphoenolpyruvate (PEP)-dependent phosphorylation of dihydroxyacetone. DhaM serves as the phosphoryl donor. Is phosphorylated by phosphoenolpyruvate in an EI- and HPr-dependent reaction, and a phosphorelay system on histidine residues finally leads to phosphoryl transfer to DhaL and dihydroxyacetone.</text>
</comment>
<comment type="caution">
    <text evidence="7">The sequence shown here is derived from an EMBL/GenBank/DDBJ whole genome shotgun (WGS) entry which is preliminary data.</text>
</comment>
<gene>
    <name evidence="7" type="primary">dhaM</name>
    <name evidence="7" type="ORF">F4Y42_12575</name>
</gene>
<evidence type="ECO:0000256" key="5">
    <source>
        <dbReference type="ARBA" id="ARBA00046577"/>
    </source>
</evidence>
<keyword evidence="7" id="KW-0418">Kinase</keyword>
<proteinExistence type="predicted"/>
<dbReference type="GO" id="GO:0016020">
    <property type="term" value="C:membrane"/>
    <property type="evidence" value="ECO:0007669"/>
    <property type="project" value="InterPro"/>
</dbReference>
<evidence type="ECO:0000259" key="6">
    <source>
        <dbReference type="PROSITE" id="PS51096"/>
    </source>
</evidence>
<evidence type="ECO:0000256" key="1">
    <source>
        <dbReference type="ARBA" id="ARBA00001113"/>
    </source>
</evidence>
<dbReference type="AlphaFoldDB" id="A0A6B0YT95"/>
<dbReference type="GO" id="GO:0019563">
    <property type="term" value="P:glycerol catabolic process"/>
    <property type="evidence" value="ECO:0007669"/>
    <property type="project" value="InterPro"/>
</dbReference>
<evidence type="ECO:0000256" key="3">
    <source>
        <dbReference type="ARBA" id="ARBA00012095"/>
    </source>
</evidence>
<comment type="subunit">
    <text evidence="5">Homodimer. The dihydroxyacetone kinase complex is composed of a homodimer of DhaM, a homodimer of DhaK and the subunit DhaL.</text>
</comment>
<accession>A0A6B0YT95</accession>
<keyword evidence="4 7" id="KW-0808">Transferase</keyword>
<reference evidence="7" key="1">
    <citation type="submission" date="2019-09" db="EMBL/GenBank/DDBJ databases">
        <title>Characterisation of the sponge microbiome using genome-centric metagenomics.</title>
        <authorList>
            <person name="Engelberts J.P."/>
            <person name="Robbins S.J."/>
            <person name="De Goeij J.M."/>
            <person name="Aranda M."/>
            <person name="Bell S.C."/>
            <person name="Webster N.S."/>
        </authorList>
    </citation>
    <scope>NUCLEOTIDE SEQUENCE</scope>
    <source>
        <strain evidence="7">SB0664_bin_27</strain>
    </source>
</reference>